<name>A0A1I5IHM8_9PSEU</name>
<dbReference type="RefSeq" id="WP_093573049.1">
    <property type="nucleotide sequence ID" value="NZ_FOWC01000002.1"/>
</dbReference>
<dbReference type="InterPro" id="IPR057369">
    <property type="entry name" value="VG15"/>
</dbReference>
<evidence type="ECO:0000313" key="1">
    <source>
        <dbReference type="EMBL" id="SFO59919.1"/>
    </source>
</evidence>
<accession>A0A1I5IHM8</accession>
<protein>
    <recommendedName>
        <fullName evidence="3">Capsid maturation protease</fullName>
    </recommendedName>
</protein>
<evidence type="ECO:0008006" key="3">
    <source>
        <dbReference type="Google" id="ProtNLM"/>
    </source>
</evidence>
<proteinExistence type="predicted"/>
<dbReference type="EMBL" id="FOWC01000002">
    <property type="protein sequence ID" value="SFO59919.1"/>
    <property type="molecule type" value="Genomic_DNA"/>
</dbReference>
<dbReference type="AlphaFoldDB" id="A0A1I5IHM8"/>
<reference evidence="1 2" key="1">
    <citation type="submission" date="2016-10" db="EMBL/GenBank/DDBJ databases">
        <authorList>
            <person name="de Groot N.N."/>
        </authorList>
    </citation>
    <scope>NUCLEOTIDE SEQUENCE [LARGE SCALE GENOMIC DNA]</scope>
    <source>
        <strain evidence="1 2">DSM 44637</strain>
    </source>
</reference>
<organism evidence="1 2">
    <name type="scientific">Amycolatopsis rubida</name>
    <dbReference type="NCBI Taxonomy" id="112413"/>
    <lineage>
        <taxon>Bacteria</taxon>
        <taxon>Bacillati</taxon>
        <taxon>Actinomycetota</taxon>
        <taxon>Actinomycetes</taxon>
        <taxon>Pseudonocardiales</taxon>
        <taxon>Pseudonocardiaceae</taxon>
        <taxon>Amycolatopsis</taxon>
    </lineage>
</organism>
<dbReference type="STRING" id="112413.SAMN05421854_102469"/>
<dbReference type="OrthoDB" id="3267958at2"/>
<dbReference type="Pfam" id="PF25310">
    <property type="entry name" value="VG15"/>
    <property type="match status" value="1"/>
</dbReference>
<dbReference type="Proteomes" id="UP000199137">
    <property type="component" value="Unassembled WGS sequence"/>
</dbReference>
<sequence length="302" mass="32375">MSSALELARRHYRDRRSLADATVDAGLGMWRSVDPGDLSRSWGRYLARMLLVVRGAQTAAASTADRFADAVLDAQGSAPAAAGRVSATALAGIASDGRDLLGLLLNPVIAAKVAIRDGATIDRALATGQASLEMVLRTQVADAGRVADGVAVAARPRTSWTRMVVGDSCPRCILLAGRVYRFSAGFLRHPNCDCVHIPTADATGDDFTTDPRRAFEEGRVRGLSKADEQAVRDGADLAQVVNAHRGMYTAAGQKLTREGTTRSGFAGRRLGGQRRLMPEQIYRDATSRDEAVRMLRLHGYLI</sequence>
<gene>
    <name evidence="1" type="ORF">SAMN05421854_102469</name>
</gene>
<evidence type="ECO:0000313" key="2">
    <source>
        <dbReference type="Proteomes" id="UP000199137"/>
    </source>
</evidence>